<feature type="compositionally biased region" description="Low complexity" evidence="9">
    <location>
        <begin position="21"/>
        <end position="32"/>
    </location>
</feature>
<keyword evidence="4" id="KW-0378">Hydrolase</keyword>
<evidence type="ECO:0000256" key="8">
    <source>
        <dbReference type="PROSITE-ProRule" id="PRU00552"/>
    </source>
</evidence>
<dbReference type="AlphaFoldDB" id="A0A814LFK4"/>
<dbReference type="SMART" id="SM00490">
    <property type="entry name" value="HELICc"/>
    <property type="match status" value="1"/>
</dbReference>
<dbReference type="PROSITE" id="PS51195">
    <property type="entry name" value="Q_MOTIF"/>
    <property type="match status" value="1"/>
</dbReference>
<dbReference type="Proteomes" id="UP000663845">
    <property type="component" value="Unassembled WGS sequence"/>
</dbReference>
<dbReference type="OrthoDB" id="196131at2759"/>
<dbReference type="InterPro" id="IPR014001">
    <property type="entry name" value="Helicase_ATP-bd"/>
</dbReference>
<evidence type="ECO:0000256" key="7">
    <source>
        <dbReference type="PROSITE-ProRule" id="PRU00047"/>
    </source>
</evidence>
<dbReference type="PROSITE" id="PS00039">
    <property type="entry name" value="DEAD_ATP_HELICASE"/>
    <property type="match status" value="1"/>
</dbReference>
<name>A0A814LFK4_9BILA</name>
<dbReference type="InterPro" id="IPR027417">
    <property type="entry name" value="P-loop_NTPase"/>
</dbReference>
<evidence type="ECO:0000259" key="11">
    <source>
        <dbReference type="PROSITE" id="PS51192"/>
    </source>
</evidence>
<evidence type="ECO:0000313" key="15">
    <source>
        <dbReference type="EMBL" id="CAF1064068.1"/>
    </source>
</evidence>
<dbReference type="EC" id="3.6.4.13" evidence="2"/>
<feature type="compositionally biased region" description="Basic and acidic residues" evidence="9">
    <location>
        <begin position="314"/>
        <end position="326"/>
    </location>
</feature>
<feature type="compositionally biased region" description="Polar residues" evidence="9">
    <location>
        <begin position="822"/>
        <end position="844"/>
    </location>
</feature>
<dbReference type="CDD" id="cd18787">
    <property type="entry name" value="SF2_C_DEAD"/>
    <property type="match status" value="1"/>
</dbReference>
<evidence type="ECO:0000256" key="4">
    <source>
        <dbReference type="ARBA" id="ARBA00022801"/>
    </source>
</evidence>
<dbReference type="InterPro" id="IPR011545">
    <property type="entry name" value="DEAD/DEAH_box_helicase_dom"/>
</dbReference>
<dbReference type="EMBL" id="CAJNOG010000101">
    <property type="protein sequence ID" value="CAF0942953.1"/>
    <property type="molecule type" value="Genomic_DNA"/>
</dbReference>
<keyword evidence="7" id="KW-0479">Metal-binding</keyword>
<keyword evidence="7" id="KW-0862">Zinc</keyword>
<feature type="compositionally biased region" description="Gly residues" evidence="9">
    <location>
        <begin position="258"/>
        <end position="278"/>
    </location>
</feature>
<evidence type="ECO:0000256" key="6">
    <source>
        <dbReference type="ARBA" id="ARBA00022840"/>
    </source>
</evidence>
<dbReference type="SUPFAM" id="SSF52540">
    <property type="entry name" value="P-loop containing nucleoside triphosphate hydrolases"/>
    <property type="match status" value="1"/>
</dbReference>
<dbReference type="PANTHER" id="PTHR47958">
    <property type="entry name" value="ATP-DEPENDENT RNA HELICASE DBP3"/>
    <property type="match status" value="1"/>
</dbReference>
<evidence type="ECO:0000259" key="10">
    <source>
        <dbReference type="PROSITE" id="PS50158"/>
    </source>
</evidence>
<dbReference type="InterPro" id="IPR001878">
    <property type="entry name" value="Znf_CCHC"/>
</dbReference>
<dbReference type="PROSITE" id="PS51192">
    <property type="entry name" value="HELICASE_ATP_BIND_1"/>
    <property type="match status" value="1"/>
</dbReference>
<feature type="compositionally biased region" description="Acidic residues" evidence="9">
    <location>
        <begin position="1"/>
        <end position="10"/>
    </location>
</feature>
<dbReference type="SMART" id="SM00343">
    <property type="entry name" value="ZnF_C2HC"/>
    <property type="match status" value="2"/>
</dbReference>
<dbReference type="Gene3D" id="4.10.60.10">
    <property type="entry name" value="Zinc finger, CCHC-type"/>
    <property type="match status" value="2"/>
</dbReference>
<evidence type="ECO:0000256" key="3">
    <source>
        <dbReference type="ARBA" id="ARBA00022741"/>
    </source>
</evidence>
<feature type="domain" description="CCHC-type" evidence="10">
    <location>
        <begin position="304"/>
        <end position="320"/>
    </location>
</feature>
<feature type="compositionally biased region" description="Polar residues" evidence="9">
    <location>
        <begin position="40"/>
        <end position="80"/>
    </location>
</feature>
<evidence type="ECO:0000256" key="1">
    <source>
        <dbReference type="ARBA" id="ARBA00010132"/>
    </source>
</evidence>
<dbReference type="Proteomes" id="UP000663881">
    <property type="component" value="Unassembled WGS sequence"/>
</dbReference>
<dbReference type="Proteomes" id="UP000663844">
    <property type="component" value="Unassembled WGS sequence"/>
</dbReference>
<protein>
    <recommendedName>
        <fullName evidence="2">RNA helicase</fullName>
        <ecNumber evidence="2">3.6.4.13</ecNumber>
    </recommendedName>
</protein>
<feature type="compositionally biased region" description="Low complexity" evidence="9">
    <location>
        <begin position="191"/>
        <end position="202"/>
    </location>
</feature>
<feature type="domain" description="CCHC-type" evidence="10">
    <location>
        <begin position="140"/>
        <end position="155"/>
    </location>
</feature>
<dbReference type="Pfam" id="PF00098">
    <property type="entry name" value="zf-CCHC"/>
    <property type="match status" value="2"/>
</dbReference>
<dbReference type="FunFam" id="3.40.50.300:FF:000008">
    <property type="entry name" value="ATP-dependent RNA helicase RhlB"/>
    <property type="match status" value="1"/>
</dbReference>
<sequence length="851" mass="90333">MGDSESWDEGDASKASEQQSTVVTTTATARLGLGRGKAPPTSNNDEPPAPSSTWNSNRSGASEGFSSFRSSHNDENSNPMNGGGGFGSRGGRGGGGGGFGSRNNDSGGSGFSGRGGRGGFGGGGGGGGFGSNNNGDSRGCFNCGQSGHMSRECPEPRKENRGGGGRGGFSSGGSRGGFHSGGGGDRNINFSSGSNGGSESMSITVGNSRNQNNNDQYDNNDSKPSFGNWRKSATNNSNDSEDVNSRSTFGNSESRGGFNSGGGGGFRGGRGGGGGGFSSGDRGGRGGDGGGRGGDGGGGGNSGKCYNCDQFGHQSRDCPEEKKPREGGSSSFFSAGRGGGGGRGNDRVSDDIFDQAGGRANGQPMERYIPPPAPTSEDDIFGEAVAKGENFGKYHRTQVQCTPEGKFKPIELYEEANLSTQILSNIRRAHFEEPTPIQRYTIPCIQQRDDIMACAQTGSGKTAAFLLPIISNLLECHSDELMEKAHPPAPLCLILSPTRELALQTEREARKFSYQTAVIPCSAVGGHDMYTVSDRLKEGCHILSATTGRLKDMVEKGRVSLKQVKYFVLDEADRMLDTGFEPDIRKLEELGLPAKDERCTSMFSATFPDEVQKLAKYFLRDNYIFLAVGTLGGANEDIAQTIEEVRQGDKKDRLLQLLEQNLKDERCLIFVETKRQADYIGALLSQKKLMSTTMHGDRTQRQRTEAVQQFTNGKCPILVATSVAARGLDFPLIGYVVNYDLPDSSDFYIHRIGRTGRAGHLGKSISFFDPERDSDRRIAPELILKLIEAGQEVPEFLQQYSESNSGFSRGGYSGRNTDMRSGGNSFGNRNQAANVSGGTASTGSAAVEEWD</sequence>
<dbReference type="GO" id="GO:0003676">
    <property type="term" value="F:nucleic acid binding"/>
    <property type="evidence" value="ECO:0007669"/>
    <property type="project" value="InterPro"/>
</dbReference>
<dbReference type="GO" id="GO:0005524">
    <property type="term" value="F:ATP binding"/>
    <property type="evidence" value="ECO:0007669"/>
    <property type="project" value="UniProtKB-KW"/>
</dbReference>
<dbReference type="InterPro" id="IPR036875">
    <property type="entry name" value="Znf_CCHC_sf"/>
</dbReference>
<evidence type="ECO:0000256" key="5">
    <source>
        <dbReference type="ARBA" id="ARBA00022806"/>
    </source>
</evidence>
<dbReference type="InterPro" id="IPR001650">
    <property type="entry name" value="Helicase_C-like"/>
</dbReference>
<evidence type="ECO:0000313" key="18">
    <source>
        <dbReference type="Proteomes" id="UP000663891"/>
    </source>
</evidence>
<feature type="compositionally biased region" description="Gly residues" evidence="9">
    <location>
        <begin position="286"/>
        <end position="302"/>
    </location>
</feature>
<dbReference type="GO" id="GO:0003724">
    <property type="term" value="F:RNA helicase activity"/>
    <property type="evidence" value="ECO:0007669"/>
    <property type="project" value="UniProtKB-EC"/>
</dbReference>
<comment type="similarity">
    <text evidence="1">Belongs to the DEAD box helicase family. DDX4/VASA subfamily.</text>
</comment>
<dbReference type="EMBL" id="CAJOAZ010000194">
    <property type="protein sequence ID" value="CAF3571456.1"/>
    <property type="molecule type" value="Genomic_DNA"/>
</dbReference>
<feature type="domain" description="DEAD-box RNA helicase Q" evidence="13">
    <location>
        <begin position="411"/>
        <end position="439"/>
    </location>
</feature>
<evidence type="ECO:0000256" key="9">
    <source>
        <dbReference type="SAM" id="MobiDB-lite"/>
    </source>
</evidence>
<accession>A0A814LFK4</accession>
<dbReference type="Pfam" id="PF00271">
    <property type="entry name" value="Helicase_C"/>
    <property type="match status" value="1"/>
</dbReference>
<dbReference type="SMART" id="SM00487">
    <property type="entry name" value="DEXDc"/>
    <property type="match status" value="1"/>
</dbReference>
<comment type="caution">
    <text evidence="15">The sequence shown here is derived from an EMBL/GenBank/DDBJ whole genome shotgun (WGS) entry which is preliminary data.</text>
</comment>
<dbReference type="SUPFAM" id="SSF57756">
    <property type="entry name" value="Retrovirus zinc finger-like domains"/>
    <property type="match status" value="2"/>
</dbReference>
<feature type="domain" description="Helicase C-terminal" evidence="12">
    <location>
        <begin position="649"/>
        <end position="801"/>
    </location>
</feature>
<evidence type="ECO:0000256" key="2">
    <source>
        <dbReference type="ARBA" id="ARBA00012552"/>
    </source>
</evidence>
<dbReference type="GO" id="GO:0016787">
    <property type="term" value="F:hydrolase activity"/>
    <property type="evidence" value="ECO:0007669"/>
    <property type="project" value="UniProtKB-KW"/>
</dbReference>
<feature type="region of interest" description="Disordered" evidence="9">
    <location>
        <begin position="802"/>
        <end position="851"/>
    </location>
</feature>
<keyword evidence="5" id="KW-0347">Helicase</keyword>
<feature type="compositionally biased region" description="Gly residues" evidence="9">
    <location>
        <begin position="81"/>
        <end position="100"/>
    </location>
</feature>
<feature type="compositionally biased region" description="Gly residues" evidence="9">
    <location>
        <begin position="107"/>
        <end position="130"/>
    </location>
</feature>
<evidence type="ECO:0000313" key="16">
    <source>
        <dbReference type="EMBL" id="CAF3571456.1"/>
    </source>
</evidence>
<dbReference type="GO" id="GO:0008270">
    <property type="term" value="F:zinc ion binding"/>
    <property type="evidence" value="ECO:0007669"/>
    <property type="project" value="UniProtKB-KW"/>
</dbReference>
<dbReference type="EMBL" id="CAJNON010000171">
    <property type="protein sequence ID" value="CAF1064068.1"/>
    <property type="molecule type" value="Genomic_DNA"/>
</dbReference>
<organism evidence="15 18">
    <name type="scientific">Adineta steineri</name>
    <dbReference type="NCBI Taxonomy" id="433720"/>
    <lineage>
        <taxon>Eukaryota</taxon>
        <taxon>Metazoa</taxon>
        <taxon>Spiralia</taxon>
        <taxon>Gnathifera</taxon>
        <taxon>Rotifera</taxon>
        <taxon>Eurotatoria</taxon>
        <taxon>Bdelloidea</taxon>
        <taxon>Adinetida</taxon>
        <taxon>Adinetidae</taxon>
        <taxon>Adineta</taxon>
    </lineage>
</organism>
<feature type="short sequence motif" description="Q motif" evidence="8">
    <location>
        <begin position="411"/>
        <end position="439"/>
    </location>
</feature>
<evidence type="ECO:0000259" key="12">
    <source>
        <dbReference type="PROSITE" id="PS51194"/>
    </source>
</evidence>
<dbReference type="Pfam" id="PF00270">
    <property type="entry name" value="DEAD"/>
    <property type="match status" value="1"/>
</dbReference>
<dbReference type="PROSITE" id="PS50158">
    <property type="entry name" value="ZF_CCHC"/>
    <property type="match status" value="2"/>
</dbReference>
<dbReference type="Gene3D" id="3.40.50.300">
    <property type="entry name" value="P-loop containing nucleotide triphosphate hydrolases"/>
    <property type="match status" value="2"/>
</dbReference>
<keyword evidence="6" id="KW-0067">ATP-binding</keyword>
<gene>
    <name evidence="14" type="ORF">JYZ213_LOCUS12839</name>
    <name evidence="17" type="ORF">OKA104_LOCUS8118</name>
    <name evidence="16" type="ORF">OXD698_LOCUS4930</name>
    <name evidence="15" type="ORF">VCS650_LOCUS18109</name>
</gene>
<dbReference type="EMBL" id="CAJOAY010000324">
    <property type="protein sequence ID" value="CAF3630797.1"/>
    <property type="molecule type" value="Genomic_DNA"/>
</dbReference>
<dbReference type="PROSITE" id="PS51194">
    <property type="entry name" value="HELICASE_CTER"/>
    <property type="match status" value="1"/>
</dbReference>
<dbReference type="InterPro" id="IPR014014">
    <property type="entry name" value="RNA_helicase_DEAD_Q_motif"/>
</dbReference>
<feature type="compositionally biased region" description="Basic and acidic residues" evidence="9">
    <location>
        <begin position="149"/>
        <end position="161"/>
    </location>
</feature>
<feature type="region of interest" description="Disordered" evidence="9">
    <location>
        <begin position="1"/>
        <end position="367"/>
    </location>
</feature>
<keyword evidence="7" id="KW-0863">Zinc-finger</keyword>
<evidence type="ECO:0000313" key="14">
    <source>
        <dbReference type="EMBL" id="CAF0942953.1"/>
    </source>
</evidence>
<proteinExistence type="inferred from homology"/>
<reference evidence="15" key="1">
    <citation type="submission" date="2021-02" db="EMBL/GenBank/DDBJ databases">
        <authorList>
            <person name="Nowell W R."/>
        </authorList>
    </citation>
    <scope>NUCLEOTIDE SEQUENCE</scope>
</reference>
<evidence type="ECO:0000313" key="17">
    <source>
        <dbReference type="EMBL" id="CAF3630797.1"/>
    </source>
</evidence>
<keyword evidence="3" id="KW-0547">Nucleotide-binding</keyword>
<dbReference type="InterPro" id="IPR000629">
    <property type="entry name" value="RNA-helicase_DEAD-box_CS"/>
</dbReference>
<dbReference type="Proteomes" id="UP000663891">
    <property type="component" value="Unassembled WGS sequence"/>
</dbReference>
<feature type="compositionally biased region" description="Low complexity" evidence="9">
    <location>
        <begin position="210"/>
        <end position="219"/>
    </location>
</feature>
<evidence type="ECO:0000259" key="13">
    <source>
        <dbReference type="PROSITE" id="PS51195"/>
    </source>
</evidence>
<feature type="domain" description="Helicase ATP-binding" evidence="11">
    <location>
        <begin position="442"/>
        <end position="625"/>
    </location>
</feature>
<feature type="compositionally biased region" description="Gly residues" evidence="9">
    <location>
        <begin position="162"/>
        <end position="185"/>
    </location>
</feature>